<feature type="transmembrane region" description="Helical" evidence="8">
    <location>
        <begin position="70"/>
        <end position="87"/>
    </location>
</feature>
<dbReference type="PANTHER" id="PTHR30472:SF25">
    <property type="entry name" value="ABC TRANSPORTER PERMEASE PROTEIN MJ0876-RELATED"/>
    <property type="match status" value="1"/>
</dbReference>
<evidence type="ECO:0000256" key="1">
    <source>
        <dbReference type="ARBA" id="ARBA00004651"/>
    </source>
</evidence>
<keyword evidence="4" id="KW-1003">Cell membrane</keyword>
<keyword evidence="3" id="KW-0813">Transport</keyword>
<dbReference type="EMBL" id="SLUM01000014">
    <property type="protein sequence ID" value="TCL56145.1"/>
    <property type="molecule type" value="Genomic_DNA"/>
</dbReference>
<dbReference type="Gene3D" id="1.10.3470.10">
    <property type="entry name" value="ABC transporter involved in vitamin B12 uptake, BtuC"/>
    <property type="match status" value="1"/>
</dbReference>
<evidence type="ECO:0000256" key="3">
    <source>
        <dbReference type="ARBA" id="ARBA00022448"/>
    </source>
</evidence>
<dbReference type="STRING" id="1650663.GCA_001486665_00974"/>
<evidence type="ECO:0000256" key="4">
    <source>
        <dbReference type="ARBA" id="ARBA00022475"/>
    </source>
</evidence>
<dbReference type="FunFam" id="1.10.3470.10:FF:000001">
    <property type="entry name" value="Vitamin B12 ABC transporter permease BtuC"/>
    <property type="match status" value="1"/>
</dbReference>
<feature type="transmembrane region" description="Helical" evidence="8">
    <location>
        <begin position="159"/>
        <end position="181"/>
    </location>
</feature>
<feature type="transmembrane region" description="Helical" evidence="8">
    <location>
        <begin position="201"/>
        <end position="220"/>
    </location>
</feature>
<proteinExistence type="inferred from homology"/>
<dbReference type="InterPro" id="IPR037294">
    <property type="entry name" value="ABC_BtuC-like"/>
</dbReference>
<evidence type="ECO:0000313" key="9">
    <source>
        <dbReference type="EMBL" id="TCL56145.1"/>
    </source>
</evidence>
<keyword evidence="5 8" id="KW-0812">Transmembrane</keyword>
<comment type="caution">
    <text evidence="9">The sequence shown here is derived from an EMBL/GenBank/DDBJ whole genome shotgun (WGS) entry which is preliminary data.</text>
</comment>
<evidence type="ECO:0000256" key="6">
    <source>
        <dbReference type="ARBA" id="ARBA00022989"/>
    </source>
</evidence>
<protein>
    <submittedName>
        <fullName evidence="9">Iron complex transport system permease protein</fullName>
    </submittedName>
</protein>
<evidence type="ECO:0000256" key="5">
    <source>
        <dbReference type="ARBA" id="ARBA00022692"/>
    </source>
</evidence>
<dbReference type="PANTHER" id="PTHR30472">
    <property type="entry name" value="FERRIC ENTEROBACTIN TRANSPORT SYSTEM PERMEASE PROTEIN"/>
    <property type="match status" value="1"/>
</dbReference>
<dbReference type="SUPFAM" id="SSF81345">
    <property type="entry name" value="ABC transporter involved in vitamin B12 uptake, BtuC"/>
    <property type="match status" value="1"/>
</dbReference>
<comment type="similarity">
    <text evidence="2">Belongs to the binding-protein-dependent transport system permease family. FecCD subfamily.</text>
</comment>
<reference evidence="9 10" key="1">
    <citation type="submission" date="2019-03" db="EMBL/GenBank/DDBJ databases">
        <title>Genomic Encyclopedia of Type Strains, Phase IV (KMG-IV): sequencing the most valuable type-strain genomes for metagenomic binning, comparative biology and taxonomic classification.</title>
        <authorList>
            <person name="Goeker M."/>
        </authorList>
    </citation>
    <scope>NUCLEOTIDE SEQUENCE [LARGE SCALE GENOMIC DNA]</scope>
    <source>
        <strain evidence="9 10">DSM 100451</strain>
    </source>
</reference>
<gene>
    <name evidence="9" type="ORF">EDD77_114100</name>
</gene>
<keyword evidence="7 8" id="KW-0472">Membrane</keyword>
<feature type="transmembrane region" description="Helical" evidence="8">
    <location>
        <begin position="248"/>
        <end position="270"/>
    </location>
</feature>
<name>A0A4R1QUG7_9FIRM</name>
<keyword evidence="6 8" id="KW-1133">Transmembrane helix</keyword>
<organism evidence="9 10">
    <name type="scientific">Allofournierella massiliensis</name>
    <dbReference type="NCBI Taxonomy" id="1650663"/>
    <lineage>
        <taxon>Bacteria</taxon>
        <taxon>Bacillati</taxon>
        <taxon>Bacillota</taxon>
        <taxon>Clostridia</taxon>
        <taxon>Eubacteriales</taxon>
        <taxon>Oscillospiraceae</taxon>
        <taxon>Allofournierella</taxon>
    </lineage>
</organism>
<dbReference type="Pfam" id="PF01032">
    <property type="entry name" value="FecCD"/>
    <property type="match status" value="1"/>
</dbReference>
<evidence type="ECO:0000256" key="2">
    <source>
        <dbReference type="ARBA" id="ARBA00007935"/>
    </source>
</evidence>
<accession>A0A4R1QUG7</accession>
<dbReference type="RefSeq" id="WP_058963452.1">
    <property type="nucleotide sequence ID" value="NZ_CABKVM010000014.1"/>
</dbReference>
<dbReference type="OrthoDB" id="9792889at2"/>
<evidence type="ECO:0000256" key="8">
    <source>
        <dbReference type="SAM" id="Phobius"/>
    </source>
</evidence>
<dbReference type="CDD" id="cd06550">
    <property type="entry name" value="TM_ABC_iron-siderophores_like"/>
    <property type="match status" value="1"/>
</dbReference>
<dbReference type="GO" id="GO:0022857">
    <property type="term" value="F:transmembrane transporter activity"/>
    <property type="evidence" value="ECO:0007669"/>
    <property type="project" value="InterPro"/>
</dbReference>
<comment type="subcellular location">
    <subcellularLocation>
        <location evidence="1">Cell membrane</location>
        <topology evidence="1">Multi-pass membrane protein</topology>
    </subcellularLocation>
</comment>
<dbReference type="AlphaFoldDB" id="A0A4R1QUG7"/>
<evidence type="ECO:0000313" key="10">
    <source>
        <dbReference type="Proteomes" id="UP000295184"/>
    </source>
</evidence>
<dbReference type="GO" id="GO:0033214">
    <property type="term" value="P:siderophore-iron import into cell"/>
    <property type="evidence" value="ECO:0007669"/>
    <property type="project" value="TreeGrafter"/>
</dbReference>
<feature type="transmembrane region" description="Helical" evidence="8">
    <location>
        <begin position="126"/>
        <end position="147"/>
    </location>
</feature>
<feature type="transmembrane region" description="Helical" evidence="8">
    <location>
        <begin position="290"/>
        <end position="309"/>
    </location>
</feature>
<feature type="transmembrane region" description="Helical" evidence="8">
    <location>
        <begin position="99"/>
        <end position="120"/>
    </location>
</feature>
<sequence>MSRFSRPGRFGLLCLAALAAVILGIGVGSVPISPVEILQVLANKLWGAALPDQMNPVIPGLVRSIRLPRVLLAFCVGASLAVSGAVMQSLLQNPLASSYGLGVSSGAGLGAAVLIVTGVADSAAGTFLLPAVCLCCGLATMGGALAISTRLDRNLSNNTIILIGMVLSLFLNAIMTTLSTANPDYTQRITLWQLGSLSMKTWKQLGPVALAAVVCILAFWRLASELDLLSFGEEQASAMGLERKRVKWILVLLVALLTGTAVAFVGVIGFVDLVAPHIVRRIFGPSHRMMIPACAIFGGGFLSLCDLAARTLASPSEIPIGSITALIGAPFFLYIFFSSRKEAR</sequence>
<feature type="transmembrane region" description="Helical" evidence="8">
    <location>
        <begin position="318"/>
        <end position="337"/>
    </location>
</feature>
<dbReference type="GO" id="GO:0005886">
    <property type="term" value="C:plasma membrane"/>
    <property type="evidence" value="ECO:0007669"/>
    <property type="project" value="UniProtKB-SubCell"/>
</dbReference>
<evidence type="ECO:0000256" key="7">
    <source>
        <dbReference type="ARBA" id="ARBA00023136"/>
    </source>
</evidence>
<dbReference type="InterPro" id="IPR000522">
    <property type="entry name" value="ABC_transptr_permease_BtuC"/>
</dbReference>
<dbReference type="Proteomes" id="UP000295184">
    <property type="component" value="Unassembled WGS sequence"/>
</dbReference>